<keyword evidence="1" id="KW-0732">Signal</keyword>
<feature type="signal peptide" evidence="1">
    <location>
        <begin position="1"/>
        <end position="18"/>
    </location>
</feature>
<accession>A0A0B1SHB5</accession>
<dbReference type="AlphaFoldDB" id="A0A0B1SHB5"/>
<proteinExistence type="predicted"/>
<evidence type="ECO:0000256" key="1">
    <source>
        <dbReference type="SAM" id="SignalP"/>
    </source>
</evidence>
<feature type="chain" id="PRO_5002060960" evidence="1">
    <location>
        <begin position="19"/>
        <end position="74"/>
    </location>
</feature>
<keyword evidence="3" id="KW-1185">Reference proteome</keyword>
<evidence type="ECO:0000313" key="3">
    <source>
        <dbReference type="Proteomes" id="UP000053660"/>
    </source>
</evidence>
<organism evidence="2 3">
    <name type="scientific">Oesophagostomum dentatum</name>
    <name type="common">Nodular worm</name>
    <dbReference type="NCBI Taxonomy" id="61180"/>
    <lineage>
        <taxon>Eukaryota</taxon>
        <taxon>Metazoa</taxon>
        <taxon>Ecdysozoa</taxon>
        <taxon>Nematoda</taxon>
        <taxon>Chromadorea</taxon>
        <taxon>Rhabditida</taxon>
        <taxon>Rhabditina</taxon>
        <taxon>Rhabditomorpha</taxon>
        <taxon>Strongyloidea</taxon>
        <taxon>Strongylidae</taxon>
        <taxon>Oesophagostomum</taxon>
    </lineage>
</organism>
<protein>
    <submittedName>
        <fullName evidence="2">Uncharacterized protein</fullName>
    </submittedName>
</protein>
<gene>
    <name evidence="2" type="ORF">OESDEN_17022</name>
</gene>
<dbReference type="OrthoDB" id="10497679at2759"/>
<sequence length="74" mass="8301">MAWVVLFLLSVVVFCAEGLLGDREHLAQAACQRNPNLSICKKEEEEITCGLTLVDKTSSIQYLRDICNAFCNQH</sequence>
<reference evidence="2 3" key="1">
    <citation type="submission" date="2014-03" db="EMBL/GenBank/DDBJ databases">
        <title>Draft genome of the hookworm Oesophagostomum dentatum.</title>
        <authorList>
            <person name="Mitreva M."/>
        </authorList>
    </citation>
    <scope>NUCLEOTIDE SEQUENCE [LARGE SCALE GENOMIC DNA]</scope>
    <source>
        <strain evidence="2 3">OD-Hann</strain>
    </source>
</reference>
<dbReference type="Proteomes" id="UP000053660">
    <property type="component" value="Unassembled WGS sequence"/>
</dbReference>
<dbReference type="EMBL" id="KN574236">
    <property type="protein sequence ID" value="KHJ83281.1"/>
    <property type="molecule type" value="Genomic_DNA"/>
</dbReference>
<evidence type="ECO:0000313" key="2">
    <source>
        <dbReference type="EMBL" id="KHJ83281.1"/>
    </source>
</evidence>
<name>A0A0B1SHB5_OESDE</name>